<dbReference type="Gene3D" id="3.40.50.720">
    <property type="entry name" value="NAD(P)-binding Rossmann-like Domain"/>
    <property type="match status" value="1"/>
</dbReference>
<dbReference type="AlphaFoldDB" id="A0A9X2PXC8"/>
<reference evidence="2" key="1">
    <citation type="submission" date="2022-08" db="EMBL/GenBank/DDBJ databases">
        <title>Genomic Encyclopedia of Type Strains, Phase V (KMG-V): Genome sequencing to study the core and pangenomes of soil and plant-associated prokaryotes.</title>
        <authorList>
            <person name="Whitman W."/>
        </authorList>
    </citation>
    <scope>NUCLEOTIDE SEQUENCE</scope>
    <source>
        <strain evidence="2">0</strain>
    </source>
</reference>
<gene>
    <name evidence="2" type="ORF">GGP71_001058</name>
</gene>
<dbReference type="InterPro" id="IPR036291">
    <property type="entry name" value="NAD(P)-bd_dom_sf"/>
</dbReference>
<dbReference type="InterPro" id="IPR002347">
    <property type="entry name" value="SDR_fam"/>
</dbReference>
<accession>A0A9X2PXC8</accession>
<dbReference type="PRINTS" id="PR00081">
    <property type="entry name" value="GDHRDH"/>
</dbReference>
<sequence length="310" mass="32328">MSTRPESLATVTDIDCTGQTALVTGSTSGIGRVAAYALGRLGAEVIVHGRDREAGEAVVEGIREEGGEAVFVAADFTEAAAIRTLAETVRTETDGLDLLLNNAGGLFREGRLVEGIERTFYVNHLAPYLLTAELLDHLREDARVVTTASDAHRGAELDLDRVRTVDGYSGMGAYAHSKLANVLFASELARRLDAAGRPAVSNSLHPGFVPGSQFGRFLPGPLSGLFQMLGVVPGTSSVADGAAELLHVAVSPDTADVSGRYFSGQSPTTPAAAARDRAAAERLWHRSAELLGMDVPLSDAVSGSAATDAS</sequence>
<organism evidence="2 3">
    <name type="scientific">Salinibacter ruber</name>
    <dbReference type="NCBI Taxonomy" id="146919"/>
    <lineage>
        <taxon>Bacteria</taxon>
        <taxon>Pseudomonadati</taxon>
        <taxon>Rhodothermota</taxon>
        <taxon>Rhodothermia</taxon>
        <taxon>Rhodothermales</taxon>
        <taxon>Salinibacteraceae</taxon>
        <taxon>Salinibacter</taxon>
    </lineage>
</organism>
<dbReference type="Proteomes" id="UP001155027">
    <property type="component" value="Unassembled WGS sequence"/>
</dbReference>
<name>A0A9X2PXC8_9BACT</name>
<evidence type="ECO:0000313" key="3">
    <source>
        <dbReference type="Proteomes" id="UP001155027"/>
    </source>
</evidence>
<evidence type="ECO:0000313" key="2">
    <source>
        <dbReference type="EMBL" id="MCS3677142.1"/>
    </source>
</evidence>
<dbReference type="GO" id="GO:0016491">
    <property type="term" value="F:oxidoreductase activity"/>
    <property type="evidence" value="ECO:0007669"/>
    <property type="project" value="UniProtKB-KW"/>
</dbReference>
<dbReference type="Pfam" id="PF00106">
    <property type="entry name" value="adh_short"/>
    <property type="match status" value="1"/>
</dbReference>
<evidence type="ECO:0008006" key="4">
    <source>
        <dbReference type="Google" id="ProtNLM"/>
    </source>
</evidence>
<dbReference type="EMBL" id="JANUAU010000003">
    <property type="protein sequence ID" value="MCS3677142.1"/>
    <property type="molecule type" value="Genomic_DNA"/>
</dbReference>
<dbReference type="PANTHER" id="PTHR43157:SF31">
    <property type="entry name" value="PHOSPHATIDYLINOSITOL-GLYCAN BIOSYNTHESIS CLASS F PROTEIN"/>
    <property type="match status" value="1"/>
</dbReference>
<dbReference type="RefSeq" id="WP_259079685.1">
    <property type="nucleotide sequence ID" value="NZ_JANUAU010000003.1"/>
</dbReference>
<dbReference type="SUPFAM" id="SSF51735">
    <property type="entry name" value="NAD(P)-binding Rossmann-fold domains"/>
    <property type="match status" value="1"/>
</dbReference>
<evidence type="ECO:0000256" key="1">
    <source>
        <dbReference type="ARBA" id="ARBA00023002"/>
    </source>
</evidence>
<comment type="caution">
    <text evidence="2">The sequence shown here is derived from an EMBL/GenBank/DDBJ whole genome shotgun (WGS) entry which is preliminary data.</text>
</comment>
<dbReference type="PANTHER" id="PTHR43157">
    <property type="entry name" value="PHOSPHATIDYLINOSITOL-GLYCAN BIOSYNTHESIS CLASS F PROTEIN-RELATED"/>
    <property type="match status" value="1"/>
</dbReference>
<keyword evidence="1" id="KW-0560">Oxidoreductase</keyword>
<proteinExistence type="predicted"/>
<protein>
    <recommendedName>
        <fullName evidence="4">Daunorubicin C-13 ketoreductase</fullName>
    </recommendedName>
</protein>